<protein>
    <recommendedName>
        <fullName evidence="3">Response regulatory domain-containing protein</fullName>
    </recommendedName>
</protein>
<evidence type="ECO:0000313" key="2">
    <source>
        <dbReference type="Proteomes" id="UP000324233"/>
    </source>
</evidence>
<gene>
    <name evidence="1" type="ORF">OJF2_31130</name>
</gene>
<reference evidence="1 2" key="1">
    <citation type="submission" date="2019-08" db="EMBL/GenBank/DDBJ databases">
        <title>Deep-cultivation of Planctomycetes and their phenomic and genomic characterization uncovers novel biology.</title>
        <authorList>
            <person name="Wiegand S."/>
            <person name="Jogler M."/>
            <person name="Boedeker C."/>
            <person name="Pinto D."/>
            <person name="Vollmers J."/>
            <person name="Rivas-Marin E."/>
            <person name="Kohn T."/>
            <person name="Peeters S.H."/>
            <person name="Heuer A."/>
            <person name="Rast P."/>
            <person name="Oberbeckmann S."/>
            <person name="Bunk B."/>
            <person name="Jeske O."/>
            <person name="Meyerdierks A."/>
            <person name="Storesund J.E."/>
            <person name="Kallscheuer N."/>
            <person name="Luecker S."/>
            <person name="Lage O.M."/>
            <person name="Pohl T."/>
            <person name="Merkel B.J."/>
            <person name="Hornburger P."/>
            <person name="Mueller R.-W."/>
            <person name="Bruemmer F."/>
            <person name="Labrenz M."/>
            <person name="Spormann A.M."/>
            <person name="Op den Camp H."/>
            <person name="Overmann J."/>
            <person name="Amann R."/>
            <person name="Jetten M.S.M."/>
            <person name="Mascher T."/>
            <person name="Medema M.H."/>
            <person name="Devos D.P."/>
            <person name="Kaster A.-K."/>
            <person name="Ovreas L."/>
            <person name="Rohde M."/>
            <person name="Galperin M.Y."/>
            <person name="Jogler C."/>
        </authorList>
    </citation>
    <scope>NUCLEOTIDE SEQUENCE [LARGE SCALE GENOMIC DNA]</scope>
    <source>
        <strain evidence="1 2">OJF2</strain>
    </source>
</reference>
<dbReference type="EMBL" id="CP042997">
    <property type="protein sequence ID" value="QEH34572.1"/>
    <property type="molecule type" value="Genomic_DNA"/>
</dbReference>
<evidence type="ECO:0000313" key="1">
    <source>
        <dbReference type="EMBL" id="QEH34572.1"/>
    </source>
</evidence>
<organism evidence="1 2">
    <name type="scientific">Aquisphaera giovannonii</name>
    <dbReference type="NCBI Taxonomy" id="406548"/>
    <lineage>
        <taxon>Bacteria</taxon>
        <taxon>Pseudomonadati</taxon>
        <taxon>Planctomycetota</taxon>
        <taxon>Planctomycetia</taxon>
        <taxon>Isosphaerales</taxon>
        <taxon>Isosphaeraceae</taxon>
        <taxon>Aquisphaera</taxon>
    </lineage>
</organism>
<dbReference type="InterPro" id="IPR011006">
    <property type="entry name" value="CheY-like_superfamily"/>
</dbReference>
<evidence type="ECO:0008006" key="3">
    <source>
        <dbReference type="Google" id="ProtNLM"/>
    </source>
</evidence>
<dbReference type="AlphaFoldDB" id="A0A5B9W1P1"/>
<accession>A0A5B9W1P1</accession>
<keyword evidence="2" id="KW-1185">Reference proteome</keyword>
<proteinExistence type="predicted"/>
<dbReference type="RefSeq" id="WP_148594477.1">
    <property type="nucleotide sequence ID" value="NZ_CP042997.1"/>
</dbReference>
<dbReference type="KEGG" id="agv:OJF2_31130"/>
<name>A0A5B9W1P1_9BACT</name>
<dbReference type="SUPFAM" id="SSF52172">
    <property type="entry name" value="CheY-like"/>
    <property type="match status" value="1"/>
</dbReference>
<dbReference type="OrthoDB" id="283366at2"/>
<dbReference type="Proteomes" id="UP000324233">
    <property type="component" value="Chromosome"/>
</dbReference>
<sequence>MRIAVILHERHDTWAQQLRTRLADRPVRWYQTRSAADLEAAVAGLSCAVVLIDLGRNLTEGLADLARLRDLGTSAKVLVLDPDAVPGVPLLARELGATHVLSGFAAPPVVSDLLDTWVAAASRQADREGWSRRLEPGTPTDAESWIDAVIHDLAPGADGLLA</sequence>